<feature type="transmembrane region" description="Helical" evidence="6">
    <location>
        <begin position="327"/>
        <end position="349"/>
    </location>
</feature>
<comment type="subcellular location">
    <subcellularLocation>
        <location evidence="1">Cell membrane</location>
        <topology evidence="1">Multi-pass membrane protein</topology>
    </subcellularLocation>
</comment>
<feature type="transmembrane region" description="Helical" evidence="6">
    <location>
        <begin position="204"/>
        <end position="225"/>
    </location>
</feature>
<evidence type="ECO:0000313" key="8">
    <source>
        <dbReference type="EMBL" id="OWQ52343.1"/>
    </source>
</evidence>
<keyword evidence="5 6" id="KW-0472">Membrane</keyword>
<dbReference type="Gene3D" id="1.20.1250.20">
    <property type="entry name" value="MFS general substrate transporter like domains"/>
    <property type="match status" value="1"/>
</dbReference>
<feature type="transmembrane region" description="Helical" evidence="6">
    <location>
        <begin position="270"/>
        <end position="289"/>
    </location>
</feature>
<dbReference type="InterPro" id="IPR020846">
    <property type="entry name" value="MFS_dom"/>
</dbReference>
<dbReference type="AlphaFoldDB" id="A0A246HKU7"/>
<gene>
    <name evidence="8" type="ORF">CEE60_13575</name>
</gene>
<comment type="caution">
    <text evidence="8">The sequence shown here is derived from an EMBL/GenBank/DDBJ whole genome shotgun (WGS) entry which is preliminary data.</text>
</comment>
<dbReference type="CDD" id="cd17324">
    <property type="entry name" value="MFS_NepI_like"/>
    <property type="match status" value="1"/>
</dbReference>
<feature type="transmembrane region" description="Helical" evidence="6">
    <location>
        <begin position="295"/>
        <end position="315"/>
    </location>
</feature>
<dbReference type="SUPFAM" id="SSF103473">
    <property type="entry name" value="MFS general substrate transporter"/>
    <property type="match status" value="1"/>
</dbReference>
<evidence type="ECO:0000259" key="7">
    <source>
        <dbReference type="PROSITE" id="PS50850"/>
    </source>
</evidence>
<evidence type="ECO:0000256" key="5">
    <source>
        <dbReference type="ARBA" id="ARBA00023136"/>
    </source>
</evidence>
<dbReference type="PROSITE" id="PS50850">
    <property type="entry name" value="MFS"/>
    <property type="match status" value="1"/>
</dbReference>
<protein>
    <submittedName>
        <fullName evidence="8">MFS transporter</fullName>
    </submittedName>
</protein>
<dbReference type="InterPro" id="IPR011701">
    <property type="entry name" value="MFS"/>
</dbReference>
<keyword evidence="2" id="KW-1003">Cell membrane</keyword>
<name>A0A246HKU7_STEMA</name>
<dbReference type="GO" id="GO:0022857">
    <property type="term" value="F:transmembrane transporter activity"/>
    <property type="evidence" value="ECO:0007669"/>
    <property type="project" value="InterPro"/>
</dbReference>
<sequence>MPAAIYVFSLCAFAFGLSEFVVAGVLTAIADDLGAQISLVGTAIAAYALGAAIGAPFITALVAHWRDRQILLLATALLALGSLLMSASPNLVTLLVIRFVVGLGHGVFMAVASDAATRLVDPQRSGRALSVVWIGLTLALAFGVPIGTWLGSAWSWRVVFMAIGVLSLAGMLGLALCMPSGHAGSTRSRGGAWKGVKAITHPQLLTTAGIGALVSVATFSFFTFVSPYLQQITAVDVQWLSLGMLLFGTCAIAGNLLGGWLGDAMDGDRSLRLALIALALNLIGLYGFARNPALMMLLIGTLGICFFSIVTLLTLRLLRQAQRLIPAYSSVAAGLNIASFNLGTALGGALGSLTISYATLASVPLTGAVAAVLAAIVLYLQKRGLRAPAASTG</sequence>
<dbReference type="PANTHER" id="PTHR43124:SF3">
    <property type="entry name" value="CHLORAMPHENICOL EFFLUX PUMP RV0191"/>
    <property type="match status" value="1"/>
</dbReference>
<keyword evidence="4 6" id="KW-1133">Transmembrane helix</keyword>
<dbReference type="Proteomes" id="UP000198157">
    <property type="component" value="Unassembled WGS sequence"/>
</dbReference>
<evidence type="ECO:0000256" key="3">
    <source>
        <dbReference type="ARBA" id="ARBA00022692"/>
    </source>
</evidence>
<organism evidence="8 9">
    <name type="scientific">Stenotrophomonas maltophilia</name>
    <name type="common">Pseudomonas maltophilia</name>
    <name type="synonym">Xanthomonas maltophilia</name>
    <dbReference type="NCBI Taxonomy" id="40324"/>
    <lineage>
        <taxon>Bacteria</taxon>
        <taxon>Pseudomonadati</taxon>
        <taxon>Pseudomonadota</taxon>
        <taxon>Gammaproteobacteria</taxon>
        <taxon>Lysobacterales</taxon>
        <taxon>Lysobacteraceae</taxon>
        <taxon>Stenotrophomonas</taxon>
        <taxon>Stenotrophomonas maltophilia group</taxon>
    </lineage>
</organism>
<evidence type="ECO:0000256" key="4">
    <source>
        <dbReference type="ARBA" id="ARBA00022989"/>
    </source>
</evidence>
<evidence type="ECO:0000256" key="2">
    <source>
        <dbReference type="ARBA" id="ARBA00022475"/>
    </source>
</evidence>
<proteinExistence type="predicted"/>
<dbReference type="EMBL" id="NIVS01000032">
    <property type="protein sequence ID" value="OWQ52343.1"/>
    <property type="molecule type" value="Genomic_DNA"/>
</dbReference>
<keyword evidence="3 6" id="KW-0812">Transmembrane</keyword>
<dbReference type="InterPro" id="IPR036259">
    <property type="entry name" value="MFS_trans_sf"/>
</dbReference>
<dbReference type="OrthoDB" id="9788453at2"/>
<dbReference type="GO" id="GO:0005886">
    <property type="term" value="C:plasma membrane"/>
    <property type="evidence" value="ECO:0007669"/>
    <property type="project" value="UniProtKB-SubCell"/>
</dbReference>
<feature type="transmembrane region" description="Helical" evidence="6">
    <location>
        <begin position="70"/>
        <end position="89"/>
    </location>
</feature>
<feature type="transmembrane region" description="Helical" evidence="6">
    <location>
        <begin position="237"/>
        <end position="258"/>
    </location>
</feature>
<dbReference type="PANTHER" id="PTHR43124">
    <property type="entry name" value="PURINE EFFLUX PUMP PBUE"/>
    <property type="match status" value="1"/>
</dbReference>
<feature type="domain" description="Major facilitator superfamily (MFS) profile" evidence="7">
    <location>
        <begin position="4"/>
        <end position="386"/>
    </location>
</feature>
<dbReference type="Pfam" id="PF07690">
    <property type="entry name" value="MFS_1"/>
    <property type="match status" value="1"/>
</dbReference>
<accession>A0A246HKU7</accession>
<feature type="transmembrane region" description="Helical" evidence="6">
    <location>
        <begin position="95"/>
        <end position="116"/>
    </location>
</feature>
<evidence type="ECO:0000256" key="6">
    <source>
        <dbReference type="SAM" id="Phobius"/>
    </source>
</evidence>
<feature type="transmembrane region" description="Helical" evidence="6">
    <location>
        <begin position="128"/>
        <end position="150"/>
    </location>
</feature>
<feature type="transmembrane region" description="Helical" evidence="6">
    <location>
        <begin position="355"/>
        <end position="380"/>
    </location>
</feature>
<dbReference type="InterPro" id="IPR050189">
    <property type="entry name" value="MFS_Efflux_Transporters"/>
</dbReference>
<feature type="transmembrane region" description="Helical" evidence="6">
    <location>
        <begin position="37"/>
        <end position="63"/>
    </location>
</feature>
<reference evidence="8 9" key="1">
    <citation type="submission" date="2017-06" db="EMBL/GenBank/DDBJ databases">
        <authorList>
            <person name="Kim H.J."/>
            <person name="Triplett B.A."/>
        </authorList>
    </citation>
    <scope>NUCLEOTIDE SEQUENCE [LARGE SCALE GENOMIC DNA]</scope>
    <source>
        <strain evidence="8 9">13146</strain>
    </source>
</reference>
<evidence type="ECO:0000256" key="1">
    <source>
        <dbReference type="ARBA" id="ARBA00004651"/>
    </source>
</evidence>
<feature type="transmembrane region" description="Helical" evidence="6">
    <location>
        <begin position="156"/>
        <end position="177"/>
    </location>
</feature>
<evidence type="ECO:0000313" key="9">
    <source>
        <dbReference type="Proteomes" id="UP000198157"/>
    </source>
</evidence>